<evidence type="ECO:0000313" key="8">
    <source>
        <dbReference type="EMBL" id="MBD1548428.1"/>
    </source>
</evidence>
<comment type="subcellular location">
    <subcellularLocation>
        <location evidence="1">Cell membrane</location>
        <topology evidence="1">Multi-pass membrane protein</topology>
    </subcellularLocation>
</comment>
<evidence type="ECO:0000256" key="4">
    <source>
        <dbReference type="ARBA" id="ARBA00022692"/>
    </source>
</evidence>
<feature type="transmembrane region" description="Helical" evidence="7">
    <location>
        <begin position="160"/>
        <end position="183"/>
    </location>
</feature>
<accession>A0A926P3D4</accession>
<organism evidence="8 9">
    <name type="scientific">Roseibium aggregatum</name>
    <dbReference type="NCBI Taxonomy" id="187304"/>
    <lineage>
        <taxon>Bacteria</taxon>
        <taxon>Pseudomonadati</taxon>
        <taxon>Pseudomonadota</taxon>
        <taxon>Alphaproteobacteria</taxon>
        <taxon>Hyphomicrobiales</taxon>
        <taxon>Stappiaceae</taxon>
        <taxon>Roseibium</taxon>
    </lineage>
</organism>
<feature type="transmembrane region" description="Helical" evidence="7">
    <location>
        <begin position="119"/>
        <end position="140"/>
    </location>
</feature>
<protein>
    <submittedName>
        <fullName evidence="8">DoxX family membrane protein</fullName>
    </submittedName>
</protein>
<evidence type="ECO:0000256" key="7">
    <source>
        <dbReference type="SAM" id="Phobius"/>
    </source>
</evidence>
<dbReference type="PANTHER" id="PTHR33452">
    <property type="entry name" value="OXIDOREDUCTASE CATD-RELATED"/>
    <property type="match status" value="1"/>
</dbReference>
<keyword evidence="5 7" id="KW-1133">Transmembrane helix</keyword>
<dbReference type="Proteomes" id="UP000598467">
    <property type="component" value="Unassembled WGS sequence"/>
</dbReference>
<evidence type="ECO:0000256" key="3">
    <source>
        <dbReference type="ARBA" id="ARBA00022475"/>
    </source>
</evidence>
<comment type="caution">
    <text evidence="8">The sequence shown here is derived from an EMBL/GenBank/DDBJ whole genome shotgun (WGS) entry which is preliminary data.</text>
</comment>
<evidence type="ECO:0000256" key="2">
    <source>
        <dbReference type="ARBA" id="ARBA00006679"/>
    </source>
</evidence>
<keyword evidence="6 7" id="KW-0472">Membrane</keyword>
<keyword evidence="4 7" id="KW-0812">Transmembrane</keyword>
<evidence type="ECO:0000313" key="9">
    <source>
        <dbReference type="Proteomes" id="UP000598467"/>
    </source>
</evidence>
<name>A0A926P3D4_9HYPH</name>
<dbReference type="Pfam" id="PF07681">
    <property type="entry name" value="DoxX"/>
    <property type="match status" value="1"/>
</dbReference>
<evidence type="ECO:0000256" key="5">
    <source>
        <dbReference type="ARBA" id="ARBA00022989"/>
    </source>
</evidence>
<dbReference type="AlphaFoldDB" id="A0A926P3D4"/>
<dbReference type="PANTHER" id="PTHR33452:SF1">
    <property type="entry name" value="INNER MEMBRANE PROTEIN YPHA-RELATED"/>
    <property type="match status" value="1"/>
</dbReference>
<comment type="similarity">
    <text evidence="2">Belongs to the DoxX family.</text>
</comment>
<proteinExistence type="inferred from homology"/>
<feature type="transmembrane region" description="Helical" evidence="7">
    <location>
        <begin position="87"/>
        <end position="112"/>
    </location>
</feature>
<dbReference type="RefSeq" id="WP_190293117.1">
    <property type="nucleotide sequence ID" value="NZ_JABFCZ010000022.1"/>
</dbReference>
<evidence type="ECO:0000256" key="6">
    <source>
        <dbReference type="ARBA" id="ARBA00023136"/>
    </source>
</evidence>
<dbReference type="InterPro" id="IPR051907">
    <property type="entry name" value="DoxX-like_oxidoreductase"/>
</dbReference>
<evidence type="ECO:0000256" key="1">
    <source>
        <dbReference type="ARBA" id="ARBA00004651"/>
    </source>
</evidence>
<reference evidence="8" key="1">
    <citation type="submission" date="2020-05" db="EMBL/GenBank/DDBJ databases">
        <title>Identification of trans-AT polyketide cluster in two marine bacteria, producers of a novel glutaramide-containing polyketide sesbanimide D and analogs.</title>
        <authorList>
            <person name="Kacar D."/>
            <person name="Rodriguez P."/>
            <person name="Canedo L."/>
            <person name="Gonzalez E."/>
            <person name="Galan B."/>
            <person name="De La Calle F."/>
            <person name="Garcia J.L."/>
        </authorList>
    </citation>
    <scope>NUCLEOTIDE SEQUENCE</scope>
    <source>
        <strain evidence="8">PHM038</strain>
    </source>
</reference>
<dbReference type="EMBL" id="JABFCZ010000022">
    <property type="protein sequence ID" value="MBD1548428.1"/>
    <property type="molecule type" value="Genomic_DNA"/>
</dbReference>
<sequence>MSGLIGFLMRLYGGFFGALERLTNGWLLGLAARFVFASVLLVYFINSGLTKIGNGPLGFLSPSDGAYAQILPTLMEKVSYDTSQIPFFPYGLIVLLGTWAEFILPVLITVGLFTRAASLGMIIFVVVMTYVDITGLHVGADTIGALFDGNPSSLISDQRLMWVFVLLVPVLKGGGYLSLDTLLGSYYRKRERYYY</sequence>
<gene>
    <name evidence="8" type="ORF">HK439_19355</name>
</gene>
<dbReference type="GO" id="GO:0005886">
    <property type="term" value="C:plasma membrane"/>
    <property type="evidence" value="ECO:0007669"/>
    <property type="project" value="UniProtKB-SubCell"/>
</dbReference>
<feature type="transmembrane region" description="Helical" evidence="7">
    <location>
        <begin position="25"/>
        <end position="45"/>
    </location>
</feature>
<dbReference type="InterPro" id="IPR032808">
    <property type="entry name" value="DoxX"/>
</dbReference>
<keyword evidence="3" id="KW-1003">Cell membrane</keyword>